<protein>
    <submittedName>
        <fullName evidence="1">Uncharacterized protein</fullName>
    </submittedName>
</protein>
<sequence length="71" mass="8061">MRMSIVAAKKLLGHLCVEYENNSAPHLDLKDLMEFLTQRIPQVERLSRAVKESIEVEVPPRYLPAIDSALS</sequence>
<dbReference type="EMBL" id="HM004124">
    <property type="protein sequence ID" value="ADG59921.1"/>
    <property type="molecule type" value="Genomic_DNA"/>
</dbReference>
<evidence type="ECO:0000313" key="2">
    <source>
        <dbReference type="Proteomes" id="UP000008731"/>
    </source>
</evidence>
<dbReference type="GeneID" id="9926455"/>
<name>E5EPF5_9CAUD</name>
<dbReference type="KEGG" id="vg:9926455"/>
<gene>
    <name evidence="1" type="ORF">Acj9p021</name>
</gene>
<keyword evidence="2" id="KW-1185">Reference proteome</keyword>
<organism evidence="1 2">
    <name type="scientific">Acinetobacter phage Acj9</name>
    <dbReference type="NCBI Taxonomy" id="760939"/>
    <lineage>
        <taxon>Viruses</taxon>
        <taxon>Duplodnaviria</taxon>
        <taxon>Heunggongvirae</taxon>
        <taxon>Uroviricota</taxon>
        <taxon>Caudoviricetes</taxon>
        <taxon>Pantevenvirales</taxon>
        <taxon>Straboviridae</taxon>
        <taxon>Twarogvirinae</taxon>
        <taxon>Acajnonavirus</taxon>
        <taxon>Acajnonavirus acj9</taxon>
    </lineage>
</organism>
<proteinExistence type="predicted"/>
<accession>E5EPF5</accession>
<dbReference type="Proteomes" id="UP000008731">
    <property type="component" value="Segment"/>
</dbReference>
<reference evidence="1 2" key="1">
    <citation type="journal article" date="2010" name="Virol. J.">
        <title>Genomes of the T4-related bacteriophages as windows on microbial genome evolution.</title>
        <authorList>
            <person name="Petrov V.M."/>
            <person name="Ratnayaka S."/>
            <person name="Nolan J.M."/>
            <person name="Miller E.S."/>
            <person name="Karam J.D."/>
        </authorList>
    </citation>
    <scope>NUCLEOTIDE SEQUENCE [LARGE SCALE GENOMIC DNA]</scope>
</reference>
<evidence type="ECO:0000313" key="1">
    <source>
        <dbReference type="EMBL" id="ADG59921.1"/>
    </source>
</evidence>
<dbReference type="RefSeq" id="YP_004010158.1">
    <property type="nucleotide sequence ID" value="NC_014663.1"/>
</dbReference>